<keyword evidence="2" id="KW-1185">Reference proteome</keyword>
<protein>
    <submittedName>
        <fullName evidence="1">Uncharacterized protein</fullName>
    </submittedName>
</protein>
<reference evidence="1" key="1">
    <citation type="journal article" date="2021" name="bioRxiv">
        <title>Whole Genome Assembly and Annotation of Northern Wild Rice, Zizania palustris L., Supports a Whole Genome Duplication in the Zizania Genus.</title>
        <authorList>
            <person name="Haas M."/>
            <person name="Kono T."/>
            <person name="Macchietto M."/>
            <person name="Millas R."/>
            <person name="McGilp L."/>
            <person name="Shao M."/>
            <person name="Duquette J."/>
            <person name="Hirsch C.N."/>
            <person name="Kimball J."/>
        </authorList>
    </citation>
    <scope>NUCLEOTIDE SEQUENCE</scope>
    <source>
        <tissue evidence="1">Fresh leaf tissue</tissue>
    </source>
</reference>
<accession>A0A8J6BZL7</accession>
<evidence type="ECO:0000313" key="1">
    <source>
        <dbReference type="EMBL" id="KAG8098246.1"/>
    </source>
</evidence>
<reference evidence="1" key="2">
    <citation type="submission" date="2021-02" db="EMBL/GenBank/DDBJ databases">
        <authorList>
            <person name="Kimball J.A."/>
            <person name="Haas M.W."/>
            <person name="Macchietto M."/>
            <person name="Kono T."/>
            <person name="Duquette J."/>
            <person name="Shao M."/>
        </authorList>
    </citation>
    <scope>NUCLEOTIDE SEQUENCE</scope>
    <source>
        <tissue evidence="1">Fresh leaf tissue</tissue>
    </source>
</reference>
<proteinExistence type="predicted"/>
<gene>
    <name evidence="1" type="ORF">GUJ93_ZPchr0013g35588</name>
</gene>
<dbReference type="AlphaFoldDB" id="A0A8J6BZL7"/>
<dbReference type="EMBL" id="JAAALK010000079">
    <property type="protein sequence ID" value="KAG8098246.1"/>
    <property type="molecule type" value="Genomic_DNA"/>
</dbReference>
<sequence length="167" mass="18113">MGPLPSELLPDSISLRVLICSPKTRKWSVVKRLRGSSARTYKGHIARKFFDPKNPDCTDLEIMVKEEETIAEAAGARSYMDMLGLGEEADYLMCLSPSSYLSSPAASATTAAASPTCASYLAPSPYHHLLSFSGQDQCHGYDVFGFQYYGGDHAIPVVVPQKSSPTT</sequence>
<comment type="caution">
    <text evidence="1">The sequence shown here is derived from an EMBL/GenBank/DDBJ whole genome shotgun (WGS) entry which is preliminary data.</text>
</comment>
<organism evidence="1 2">
    <name type="scientific">Zizania palustris</name>
    <name type="common">Northern wild rice</name>
    <dbReference type="NCBI Taxonomy" id="103762"/>
    <lineage>
        <taxon>Eukaryota</taxon>
        <taxon>Viridiplantae</taxon>
        <taxon>Streptophyta</taxon>
        <taxon>Embryophyta</taxon>
        <taxon>Tracheophyta</taxon>
        <taxon>Spermatophyta</taxon>
        <taxon>Magnoliopsida</taxon>
        <taxon>Liliopsida</taxon>
        <taxon>Poales</taxon>
        <taxon>Poaceae</taxon>
        <taxon>BOP clade</taxon>
        <taxon>Oryzoideae</taxon>
        <taxon>Oryzeae</taxon>
        <taxon>Zizaniinae</taxon>
        <taxon>Zizania</taxon>
    </lineage>
</organism>
<dbReference type="OrthoDB" id="778738at2759"/>
<name>A0A8J6BZL7_ZIZPA</name>
<evidence type="ECO:0000313" key="2">
    <source>
        <dbReference type="Proteomes" id="UP000729402"/>
    </source>
</evidence>
<dbReference type="Proteomes" id="UP000729402">
    <property type="component" value="Unassembled WGS sequence"/>
</dbReference>